<dbReference type="InterPro" id="IPR053850">
    <property type="entry name" value="Glyco_hydro_123_N_2"/>
</dbReference>
<evidence type="ECO:0000256" key="1">
    <source>
        <dbReference type="SAM" id="SignalP"/>
    </source>
</evidence>
<dbReference type="SUPFAM" id="SSF49785">
    <property type="entry name" value="Galactose-binding domain-like"/>
    <property type="match status" value="1"/>
</dbReference>
<evidence type="ECO:0000313" key="4">
    <source>
        <dbReference type="EMBL" id="GBC98893.1"/>
    </source>
</evidence>
<comment type="caution">
    <text evidence="4">The sequence shown here is derived from an EMBL/GenBank/DDBJ whole genome shotgun (WGS) entry which is preliminary data.</text>
</comment>
<accession>A0A2H5XCI8</accession>
<proteinExistence type="predicted"/>
<dbReference type="Pfam" id="PF13320">
    <property type="entry name" value="GH123_cat"/>
    <property type="match status" value="1"/>
</dbReference>
<feature type="chain" id="PRO_5014170427" evidence="1">
    <location>
        <begin position="22"/>
        <end position="1150"/>
    </location>
</feature>
<sequence length="1150" mass="130239">MRQWCSAMALAVAASASGAWHHPLAYHGNGYWRTRAVVQVTNTSDQPQIGVPITLSIGTALPSLPLAGKEVKAVRLCDERGLELQYDLRTAQGTPRRNGALQVGDRLSFFVEVPAKATVRYFVYADNPQAWSPPEFIRTSLVNGSFEAGDDDPDDWERVDEDALHRLVWGQGVARTGQRSVQAIVAEGAPPSWVKFQQAQIPVLPGKRYRLRGWVKAQNAKGTVGWFIHVFGTKGEWLVNQVLNAGDGTYDWRPVEFTFTVPANGCYATVGTVLYGTGIAWFDDAALDLLDKDELPLRVQVTSVETMRLTPHTQASAWTDATVWRERVPLTVYHFDGQPTTALVYADLRKVLWRFSTVRRPVGLRIVDPQAPPSKRICPHWRLGDGVLFLATLPPRSAKRFDLYLSATAASEGERDPAALLSSPANLVPNPSFEERDTGLPKFWQVDRRQGVVAQVVPGGKFGELAAQLQIASALQGQWVGWRLPVPVKPNRTYFYSGFIKTENTPTPVRLHGHWHDAQHRLSQQAPFFSTHPPVAAGQGWTHTFAFVESPGDAAFAELHLTTNAPGTFWHDGVFFGEVLQAVVGEWERQAQNLRARNAAPLQVWAINPLVKVFPDTPPEPMPERIAVLMVRNEYESVQIALRSDHPVRQVRVEITALKDAQGRILPPPELWRVGYVPVDHPSAYYSSQLPAWYRLVPKGQGSSDGWAGEWADPLTPLQPFDLHPNRTEAVWFVFYAPPDAPAGRYEGQIRISAASRTLTLPVQVEVVPLTLPQETELTVIFDLRGRIVPQLQADPERLKAWYRFLARYRLSPGFVIPEPTFRHEDGKVRMDAGGFDAMAQFLLDELKVRTLYTPSFLYAFGWAYPPKRFFDLEPFTPEYNRAYQALLRTFFAHVRQKGWGDRFVYYISDEPHFWHERVRKQMKQLCALAHEATEGIRIYSSTWQFVPDWVGDLDIWGIGPHGSCSVAEMERLKRAGAQLWFTTDGHMCIDTPYLAIERLLPYLCFAYGVAGYEFWGVSWWTYDPWERGWHTFIRQSDEGERYYWVRYPNGDGYLVYPGERFGRSEPLPSIRLMQVRDGVEDYLLFRAIERRLHNGEWRGAKAERARKVLEHARSLVRIPNQGGLRSTALLPDPDALVTLRKAALITLRE</sequence>
<dbReference type="EMBL" id="BEHT01000017">
    <property type="protein sequence ID" value="GBC98893.1"/>
    <property type="molecule type" value="Genomic_DNA"/>
</dbReference>
<feature type="domain" description="Glycoside hydrolase 123 catalytic" evidence="2">
    <location>
        <begin position="869"/>
        <end position="1087"/>
    </location>
</feature>
<evidence type="ECO:0000259" key="3">
    <source>
        <dbReference type="Pfam" id="PF22680"/>
    </source>
</evidence>
<reference evidence="5" key="1">
    <citation type="submission" date="2017-09" db="EMBL/GenBank/DDBJ databases">
        <title>Metaegenomics of thermophilic ammonia-oxidizing enrichment culture.</title>
        <authorList>
            <person name="Kato S."/>
            <person name="Suzuki K."/>
        </authorList>
    </citation>
    <scope>NUCLEOTIDE SEQUENCE [LARGE SCALE GENOMIC DNA]</scope>
</reference>
<dbReference type="AlphaFoldDB" id="A0A2H5XCI8"/>
<protein>
    <submittedName>
        <fullName evidence="4">Uncharacterized protein</fullName>
    </submittedName>
</protein>
<evidence type="ECO:0000259" key="2">
    <source>
        <dbReference type="Pfam" id="PF13320"/>
    </source>
</evidence>
<dbReference type="Gene3D" id="2.60.120.260">
    <property type="entry name" value="Galactose-binding domain-like"/>
    <property type="match status" value="2"/>
</dbReference>
<organism evidence="4 5">
    <name type="scientific">Candidatus Fervidibacter japonicus</name>
    <dbReference type="NCBI Taxonomy" id="2035412"/>
    <lineage>
        <taxon>Bacteria</taxon>
        <taxon>Candidatus Fervidibacterota</taxon>
        <taxon>Candidatus Fervidibacter</taxon>
    </lineage>
</organism>
<dbReference type="Proteomes" id="UP000236173">
    <property type="component" value="Unassembled WGS sequence"/>
</dbReference>
<evidence type="ECO:0000313" key="5">
    <source>
        <dbReference type="Proteomes" id="UP000236173"/>
    </source>
</evidence>
<feature type="domain" description="Glycoside hydrolase 123 N-terminal" evidence="3">
    <location>
        <begin position="632"/>
        <end position="753"/>
    </location>
</feature>
<keyword evidence="1" id="KW-0732">Signal</keyword>
<dbReference type="InterPro" id="IPR025150">
    <property type="entry name" value="GH123_cat"/>
</dbReference>
<feature type="signal peptide" evidence="1">
    <location>
        <begin position="1"/>
        <end position="21"/>
    </location>
</feature>
<name>A0A2H5XCI8_9BACT</name>
<gene>
    <name evidence="4" type="ORF">HRbin17_01410</name>
</gene>
<dbReference type="InterPro" id="IPR008979">
    <property type="entry name" value="Galactose-bd-like_sf"/>
</dbReference>
<dbReference type="Pfam" id="PF22680">
    <property type="entry name" value="Glyco_hydro_123_N_2"/>
    <property type="match status" value="1"/>
</dbReference>